<protein>
    <submittedName>
        <fullName evidence="2">Uncharacterized protein</fullName>
    </submittedName>
</protein>
<evidence type="ECO:0000256" key="1">
    <source>
        <dbReference type="SAM" id="SignalP"/>
    </source>
</evidence>
<name>A0A9P3GE67_9APHY</name>
<feature type="signal peptide" evidence="1">
    <location>
        <begin position="1"/>
        <end position="16"/>
    </location>
</feature>
<evidence type="ECO:0000313" key="3">
    <source>
        <dbReference type="Proteomes" id="UP000703269"/>
    </source>
</evidence>
<organism evidence="2 3">
    <name type="scientific">Phanerochaete sordida</name>
    <dbReference type="NCBI Taxonomy" id="48140"/>
    <lineage>
        <taxon>Eukaryota</taxon>
        <taxon>Fungi</taxon>
        <taxon>Dikarya</taxon>
        <taxon>Basidiomycota</taxon>
        <taxon>Agaricomycotina</taxon>
        <taxon>Agaricomycetes</taxon>
        <taxon>Polyporales</taxon>
        <taxon>Phanerochaetaceae</taxon>
        <taxon>Phanerochaete</taxon>
    </lineage>
</organism>
<gene>
    <name evidence="2" type="ORF">PsYK624_092810</name>
</gene>
<proteinExistence type="predicted"/>
<dbReference type="AlphaFoldDB" id="A0A9P3GE67"/>
<accession>A0A9P3GE67</accession>
<keyword evidence="3" id="KW-1185">Reference proteome</keyword>
<dbReference type="Proteomes" id="UP000703269">
    <property type="component" value="Unassembled WGS sequence"/>
</dbReference>
<sequence length="148" mass="15342">MKFFAAVAALATAAFAQNITIASPSSGTSVHAGEQLLVDVAKPNSQTSSQEIVLLLSLVHCATEGCADTFDPSAGAVGQILYQGAYSPQYHSEAEVYGAPYQNFTVTMPSSLSPGDQVALIATHLSLVGAGQYTNLQNTYVALNVVSD</sequence>
<comment type="caution">
    <text evidence="2">The sequence shown here is derived from an EMBL/GenBank/DDBJ whole genome shotgun (WGS) entry which is preliminary data.</text>
</comment>
<dbReference type="Pfam" id="PF19271">
    <property type="entry name" value="Nis1"/>
    <property type="match status" value="1"/>
</dbReference>
<dbReference type="OrthoDB" id="2841294at2759"/>
<reference evidence="2 3" key="1">
    <citation type="submission" date="2021-08" db="EMBL/GenBank/DDBJ databases">
        <title>Draft Genome Sequence of Phanerochaete sordida strain YK-624.</title>
        <authorList>
            <person name="Mori T."/>
            <person name="Dohra H."/>
            <person name="Suzuki T."/>
            <person name="Kawagishi H."/>
            <person name="Hirai H."/>
        </authorList>
    </citation>
    <scope>NUCLEOTIDE SEQUENCE [LARGE SCALE GENOMIC DNA]</scope>
    <source>
        <strain evidence="2 3">YK-624</strain>
    </source>
</reference>
<dbReference type="EMBL" id="BPQB01000030">
    <property type="protein sequence ID" value="GJE93122.1"/>
    <property type="molecule type" value="Genomic_DNA"/>
</dbReference>
<feature type="chain" id="PRO_5040428659" evidence="1">
    <location>
        <begin position="17"/>
        <end position="148"/>
    </location>
</feature>
<dbReference type="InterPro" id="IPR045469">
    <property type="entry name" value="Nis1"/>
</dbReference>
<evidence type="ECO:0000313" key="2">
    <source>
        <dbReference type="EMBL" id="GJE93122.1"/>
    </source>
</evidence>
<keyword evidence="1" id="KW-0732">Signal</keyword>